<feature type="region of interest" description="Disordered" evidence="1">
    <location>
        <begin position="283"/>
        <end position="326"/>
    </location>
</feature>
<dbReference type="PANTHER" id="PTHR13138">
    <property type="entry name" value="PROTEIN LIN1"/>
    <property type="match status" value="1"/>
</dbReference>
<feature type="region of interest" description="Disordered" evidence="1">
    <location>
        <begin position="339"/>
        <end position="382"/>
    </location>
</feature>
<dbReference type="PANTHER" id="PTHR13138:SF3">
    <property type="entry name" value="CD2 ANTIGEN CYTOPLASMIC TAIL-BINDING PROTEIN 2"/>
    <property type="match status" value="1"/>
</dbReference>
<feature type="compositionally biased region" description="Low complexity" evidence="1">
    <location>
        <begin position="291"/>
        <end position="300"/>
    </location>
</feature>
<feature type="domain" description="OCRE" evidence="2">
    <location>
        <begin position="387"/>
        <end position="434"/>
    </location>
</feature>
<dbReference type="Pfam" id="PF17780">
    <property type="entry name" value="OCRE"/>
    <property type="match status" value="1"/>
</dbReference>
<dbReference type="EMBL" id="JABCRI010000002">
    <property type="protein sequence ID" value="KAF8411471.1"/>
    <property type="molecule type" value="Genomic_DNA"/>
</dbReference>
<proteinExistence type="predicted"/>
<evidence type="ECO:0000313" key="4">
    <source>
        <dbReference type="Proteomes" id="UP000655225"/>
    </source>
</evidence>
<feature type="compositionally biased region" description="Polar residues" evidence="1">
    <location>
        <begin position="349"/>
        <end position="365"/>
    </location>
</feature>
<evidence type="ECO:0000259" key="2">
    <source>
        <dbReference type="Pfam" id="PF17780"/>
    </source>
</evidence>
<feature type="compositionally biased region" description="Basic residues" evidence="1">
    <location>
        <begin position="23"/>
        <end position="35"/>
    </location>
</feature>
<comment type="caution">
    <text evidence="3">The sequence shown here is derived from an EMBL/GenBank/DDBJ whole genome shotgun (WGS) entry which is preliminary data.</text>
</comment>
<keyword evidence="4" id="KW-1185">Reference proteome</keyword>
<dbReference type="InterPro" id="IPR041591">
    <property type="entry name" value="OCRE"/>
</dbReference>
<sequence length="436" mass="48495">MEEKAFNLKRPLPEDDDSNKPPMPKRARFPKGKKAKAGDEVASGSKAEEGPNEWKDPRFAAKERAKRRNQMAAELFREESGGILHDISAAEVNYEDNTNFVDDGIQIEPFNLEQEREEGYFDADGNFVEYVNENEIKDAWLDSVDIYSRFAGKGSEMTNTEDDIHDLSSEDIGKMKRRIANLLEPGETVLQALRRLKGSSNDKKEKMPAETKLLFDHLTEDSMKLMENGDYNVYHEKQEVFQREAGIKFVGLVSLAVDVCFLLIQLSSAVLQIEGYERLAHAREGTSRSAGNDNSDSGSGKDIFPNGVSSSPLPDTTLDPSNLNLSTAQISSSNGADTFDIFANDDENNTVNPSSDENSLDSGATLQPFPQPSSESLNLDSESGVMETDYVYDESSGYYYSSSLGYYYDPTSGLYCCATSGRWYSFNEQAGTYDEI</sequence>
<dbReference type="GO" id="GO:0005682">
    <property type="term" value="C:U5 snRNP"/>
    <property type="evidence" value="ECO:0007669"/>
    <property type="project" value="InterPro"/>
</dbReference>
<gene>
    <name evidence="3" type="ORF">HHK36_004022</name>
</gene>
<feature type="compositionally biased region" description="Polar residues" evidence="1">
    <location>
        <begin position="307"/>
        <end position="326"/>
    </location>
</feature>
<feature type="compositionally biased region" description="Basic and acidic residues" evidence="1">
    <location>
        <begin position="46"/>
        <end position="57"/>
    </location>
</feature>
<evidence type="ECO:0000256" key="1">
    <source>
        <dbReference type="SAM" id="MobiDB-lite"/>
    </source>
</evidence>
<dbReference type="Proteomes" id="UP000655225">
    <property type="component" value="Unassembled WGS sequence"/>
</dbReference>
<name>A0A834ZZ27_TETSI</name>
<dbReference type="OrthoDB" id="331341at2759"/>
<feature type="compositionally biased region" description="Polar residues" evidence="1">
    <location>
        <begin position="372"/>
        <end position="381"/>
    </location>
</feature>
<accession>A0A834ZZ27</accession>
<dbReference type="AlphaFoldDB" id="A0A834ZZ27"/>
<dbReference type="InterPro" id="IPR039905">
    <property type="entry name" value="CD2BP2/Lin1"/>
</dbReference>
<organism evidence="3 4">
    <name type="scientific">Tetracentron sinense</name>
    <name type="common">Spur-leaf</name>
    <dbReference type="NCBI Taxonomy" id="13715"/>
    <lineage>
        <taxon>Eukaryota</taxon>
        <taxon>Viridiplantae</taxon>
        <taxon>Streptophyta</taxon>
        <taxon>Embryophyta</taxon>
        <taxon>Tracheophyta</taxon>
        <taxon>Spermatophyta</taxon>
        <taxon>Magnoliopsida</taxon>
        <taxon>Trochodendrales</taxon>
        <taxon>Trochodendraceae</taxon>
        <taxon>Tetracentron</taxon>
    </lineage>
</organism>
<protein>
    <recommendedName>
        <fullName evidence="2">OCRE domain-containing protein</fullName>
    </recommendedName>
</protein>
<dbReference type="OMA" id="KWYSYNE"/>
<evidence type="ECO:0000313" key="3">
    <source>
        <dbReference type="EMBL" id="KAF8411471.1"/>
    </source>
</evidence>
<feature type="region of interest" description="Disordered" evidence="1">
    <location>
        <begin position="1"/>
        <end position="57"/>
    </location>
</feature>
<reference evidence="3 4" key="1">
    <citation type="submission" date="2020-04" db="EMBL/GenBank/DDBJ databases">
        <title>Plant Genome Project.</title>
        <authorList>
            <person name="Zhang R.-G."/>
        </authorList>
    </citation>
    <scope>NUCLEOTIDE SEQUENCE [LARGE SCALE GENOMIC DNA]</scope>
    <source>
        <strain evidence="3">YNK0</strain>
        <tissue evidence="3">Leaf</tissue>
    </source>
</reference>